<dbReference type="EMBL" id="MGFR01000002">
    <property type="protein sequence ID" value="OGM09923.1"/>
    <property type="molecule type" value="Genomic_DNA"/>
</dbReference>
<evidence type="ECO:0000313" key="2">
    <source>
        <dbReference type="EMBL" id="OGM09923.1"/>
    </source>
</evidence>
<dbReference type="InterPro" id="IPR041698">
    <property type="entry name" value="Methyltransf_25"/>
</dbReference>
<dbReference type="SUPFAM" id="SSF53335">
    <property type="entry name" value="S-adenosyl-L-methionine-dependent methyltransferases"/>
    <property type="match status" value="1"/>
</dbReference>
<evidence type="ECO:0000259" key="1">
    <source>
        <dbReference type="Pfam" id="PF13649"/>
    </source>
</evidence>
<protein>
    <recommendedName>
        <fullName evidence="1">Methyltransferase domain-containing protein</fullName>
    </recommendedName>
</protein>
<name>A0A1F7X4V8_9BACT</name>
<organism evidence="2 3">
    <name type="scientific">Candidatus Woesebacteria bacterium RBG_13_46_13</name>
    <dbReference type="NCBI Taxonomy" id="1802479"/>
    <lineage>
        <taxon>Bacteria</taxon>
        <taxon>Candidatus Woeseibacteriota</taxon>
    </lineage>
</organism>
<accession>A0A1F7X4V8</accession>
<feature type="domain" description="Methyltransferase" evidence="1">
    <location>
        <begin position="47"/>
        <end position="122"/>
    </location>
</feature>
<dbReference type="Pfam" id="PF13649">
    <property type="entry name" value="Methyltransf_25"/>
    <property type="match status" value="1"/>
</dbReference>
<dbReference type="InterPro" id="IPR029063">
    <property type="entry name" value="SAM-dependent_MTases_sf"/>
</dbReference>
<dbReference type="Proteomes" id="UP000176778">
    <property type="component" value="Unassembled WGS sequence"/>
</dbReference>
<dbReference type="CDD" id="cd02440">
    <property type="entry name" value="AdoMet_MTases"/>
    <property type="match status" value="1"/>
</dbReference>
<gene>
    <name evidence="2" type="ORF">A2Y68_00650</name>
</gene>
<reference evidence="2 3" key="1">
    <citation type="journal article" date="2016" name="Nat. Commun.">
        <title>Thousands of microbial genomes shed light on interconnected biogeochemical processes in an aquifer system.</title>
        <authorList>
            <person name="Anantharaman K."/>
            <person name="Brown C.T."/>
            <person name="Hug L.A."/>
            <person name="Sharon I."/>
            <person name="Castelle C.J."/>
            <person name="Probst A.J."/>
            <person name="Thomas B.C."/>
            <person name="Singh A."/>
            <person name="Wilkins M.J."/>
            <person name="Karaoz U."/>
            <person name="Brodie E.L."/>
            <person name="Williams K.H."/>
            <person name="Hubbard S.S."/>
            <person name="Banfield J.F."/>
        </authorList>
    </citation>
    <scope>NUCLEOTIDE SEQUENCE [LARGE SCALE GENOMIC DNA]</scope>
</reference>
<dbReference type="STRING" id="1802479.A2Y68_00650"/>
<comment type="caution">
    <text evidence="2">The sequence shown here is derived from an EMBL/GenBank/DDBJ whole genome shotgun (WGS) entry which is preliminary data.</text>
</comment>
<evidence type="ECO:0000313" key="3">
    <source>
        <dbReference type="Proteomes" id="UP000176778"/>
    </source>
</evidence>
<dbReference type="AlphaFoldDB" id="A0A1F7X4V8"/>
<dbReference type="Gene3D" id="3.40.50.150">
    <property type="entry name" value="Vaccinia Virus protein VP39"/>
    <property type="match status" value="1"/>
</dbReference>
<proteinExistence type="predicted"/>
<sequence length="196" mass="22066">MTPRDSYLRRFRKYGVDPRTLKWQSQKAAEQRYLEITTLTDFNGKSVLDVGCGFGDLVAFINSKTENFSYTGIDLINEFILAARKKYPGFSFVMGDYFSDPLEEKFDIVVANGSLNSNVPDNYAFRKKAIKTMFDHARQAVIFNMAGGFAPKETARGSNVFFADASKIVGFCESLTSSVVLTDHPGRREFTVIMAR</sequence>